<dbReference type="InterPro" id="IPR007842">
    <property type="entry name" value="HEPN_dom"/>
</dbReference>
<organism evidence="2 3">
    <name type="scientific">Ornithinimicrobium cerasi</name>
    <dbReference type="NCBI Taxonomy" id="2248773"/>
    <lineage>
        <taxon>Bacteria</taxon>
        <taxon>Bacillati</taxon>
        <taxon>Actinomycetota</taxon>
        <taxon>Actinomycetes</taxon>
        <taxon>Micrococcales</taxon>
        <taxon>Ornithinimicrobiaceae</taxon>
        <taxon>Ornithinimicrobium</taxon>
    </lineage>
</organism>
<protein>
    <submittedName>
        <fullName evidence="2">HEPN domain-containing protein</fullName>
    </submittedName>
</protein>
<keyword evidence="3" id="KW-1185">Reference proteome</keyword>
<dbReference type="AlphaFoldDB" id="A0A285VI34"/>
<evidence type="ECO:0000313" key="2">
    <source>
        <dbReference type="EMBL" id="SOC53710.1"/>
    </source>
</evidence>
<dbReference type="EMBL" id="OBQK01000002">
    <property type="protein sequence ID" value="SOC53710.1"/>
    <property type="molecule type" value="Genomic_DNA"/>
</dbReference>
<accession>A0A285VI34</accession>
<sequence>MVRWGRGEASVQALIQAGDLQSLVGGAANGEPLMARASTTLQSARSVLETDPDSAFVLAYDAARQALTALLTHQGLRPTTRGGHYAVEQAVKAQFGHVFRPFGALRRRRNELEYPTRAGDEATVDEARDAVQRAAGIVQDAGRLLPGLGVF</sequence>
<dbReference type="Proteomes" id="UP000219688">
    <property type="component" value="Unassembled WGS sequence"/>
</dbReference>
<evidence type="ECO:0000259" key="1">
    <source>
        <dbReference type="Pfam" id="PF05168"/>
    </source>
</evidence>
<dbReference type="Pfam" id="PF05168">
    <property type="entry name" value="HEPN"/>
    <property type="match status" value="1"/>
</dbReference>
<gene>
    <name evidence="2" type="ORF">SAMN05421879_10279</name>
</gene>
<name>A0A285VI34_9MICO</name>
<reference evidence="3" key="1">
    <citation type="submission" date="2017-08" db="EMBL/GenBank/DDBJ databases">
        <authorList>
            <person name="Varghese N."/>
            <person name="Submissions S."/>
        </authorList>
    </citation>
    <scope>NUCLEOTIDE SEQUENCE [LARGE SCALE GENOMIC DNA]</scope>
    <source>
        <strain evidence="3">USBA17B2</strain>
    </source>
</reference>
<proteinExistence type="predicted"/>
<evidence type="ECO:0000313" key="3">
    <source>
        <dbReference type="Proteomes" id="UP000219688"/>
    </source>
</evidence>
<feature type="domain" description="HEPN" evidence="1">
    <location>
        <begin position="33"/>
        <end position="139"/>
    </location>
</feature>
<dbReference type="Gene3D" id="1.20.120.330">
    <property type="entry name" value="Nucleotidyltransferases domain 2"/>
    <property type="match status" value="1"/>
</dbReference>